<evidence type="ECO:0000313" key="3">
    <source>
        <dbReference type="EMBL" id="NGX86865.1"/>
    </source>
</evidence>
<evidence type="ECO:0000259" key="2">
    <source>
        <dbReference type="SMART" id="SM00852"/>
    </source>
</evidence>
<dbReference type="PIRSF" id="PIRSF006728">
    <property type="entry name" value="CinA"/>
    <property type="match status" value="1"/>
</dbReference>
<dbReference type="SUPFAM" id="SSF142433">
    <property type="entry name" value="CinA-like"/>
    <property type="match status" value="1"/>
</dbReference>
<dbReference type="InterPro" id="IPR001453">
    <property type="entry name" value="MoaB/Mog_dom"/>
</dbReference>
<evidence type="ECO:0000313" key="4">
    <source>
        <dbReference type="Proteomes" id="UP000476696"/>
    </source>
</evidence>
<dbReference type="SUPFAM" id="SSF53218">
    <property type="entry name" value="Molybdenum cofactor biosynthesis proteins"/>
    <property type="match status" value="1"/>
</dbReference>
<dbReference type="InterPro" id="IPR036653">
    <property type="entry name" value="CinA-like_C"/>
</dbReference>
<dbReference type="NCBIfam" id="NF002978">
    <property type="entry name" value="PRK03673.1"/>
    <property type="match status" value="1"/>
</dbReference>
<feature type="domain" description="MoaB/Mog" evidence="2">
    <location>
        <begin position="5"/>
        <end position="171"/>
    </location>
</feature>
<sequence length="402" mass="43776">MLRVEMLSTGDEVLHGQIVDTNSAWLANYLFEQGLPMTSRETVGDSLDALVAVLEERSHIADVLIVNGGLGPTTDDLSALAAAKACGVELVENAGWIETMQAFFNERGRPMAESNRKQAQIPANAELLDNPVGTACGFSVRLNRCQIFFTPGVPSEFKVMVEQQIVPRLHKQFPALEAPLCLRLTTFGRGESDLATELDKLELPEGVVMGYRSSSPIIELKVTGPRSQEAAMHKAFERVREVAGESTIFEGLGSLPDRLAERLLAQNLRLAVSESFTGGLLNWRLQSAGVPLANGELLPRSDDASPEKSLENLLARARSLAESSGAQLALAVGALSGDRLSLALHTPSGTSGLTIRYTATRHGLTLRQETIAMVGMDMLRRYLNGWEPVADYPWLDRVEKVW</sequence>
<reference evidence="3 4" key="2">
    <citation type="submission" date="2020-03" db="EMBL/GenBank/DDBJ databases">
        <title>Rahnella aceri sp. nov., isoated from traditional Jeju Makgeolli.</title>
        <authorList>
            <person name="Kim I.S."/>
            <person name="Jeon D."/>
        </authorList>
    </citation>
    <scope>NUCLEOTIDE SEQUENCE [LARGE SCALE GENOMIC DNA]</scope>
    <source>
        <strain evidence="3 4">Lac-M11</strain>
    </source>
</reference>
<dbReference type="HAMAP" id="MF_00226_B">
    <property type="entry name" value="CinA_B"/>
    <property type="match status" value="1"/>
</dbReference>
<proteinExistence type="inferred from homology"/>
<name>A0A6M2B1C3_9GAMM</name>
<dbReference type="Proteomes" id="UP000476696">
    <property type="component" value="Unassembled WGS sequence"/>
</dbReference>
<dbReference type="AlphaFoldDB" id="A0A6M2B1C3"/>
<reference evidence="3 4" key="1">
    <citation type="submission" date="2020-01" db="EMBL/GenBank/DDBJ databases">
        <authorList>
            <person name="Lee S.D."/>
        </authorList>
    </citation>
    <scope>NUCLEOTIDE SEQUENCE [LARGE SCALE GENOMIC DNA]</scope>
    <source>
        <strain evidence="3 4">Lac-M11</strain>
    </source>
</reference>
<dbReference type="PANTHER" id="PTHR13939:SF0">
    <property type="entry name" value="NMN AMIDOHYDROLASE-LIKE PROTEIN YFAY"/>
    <property type="match status" value="1"/>
</dbReference>
<organism evidence="3 4">
    <name type="scientific">Rahnella contaminans</name>
    <dbReference type="NCBI Taxonomy" id="2703882"/>
    <lineage>
        <taxon>Bacteria</taxon>
        <taxon>Pseudomonadati</taxon>
        <taxon>Pseudomonadota</taxon>
        <taxon>Gammaproteobacteria</taxon>
        <taxon>Enterobacterales</taxon>
        <taxon>Yersiniaceae</taxon>
        <taxon>Rahnella</taxon>
    </lineage>
</organism>
<protein>
    <recommendedName>
        <fullName evidence="1">CinA-like protein</fullName>
    </recommendedName>
</protein>
<accession>A0A6M2B1C3</accession>
<dbReference type="Pfam" id="PF00994">
    <property type="entry name" value="MoCF_biosynth"/>
    <property type="match status" value="1"/>
</dbReference>
<evidence type="ECO:0000256" key="1">
    <source>
        <dbReference type="HAMAP-Rule" id="MF_00226"/>
    </source>
</evidence>
<dbReference type="SMART" id="SM00852">
    <property type="entry name" value="MoCF_biosynth"/>
    <property type="match status" value="1"/>
</dbReference>
<dbReference type="NCBIfam" id="TIGR00200">
    <property type="entry name" value="cinA_nterm"/>
    <property type="match status" value="1"/>
</dbReference>
<dbReference type="EMBL" id="JAADJS010000001">
    <property type="protein sequence ID" value="NGX86865.1"/>
    <property type="molecule type" value="Genomic_DNA"/>
</dbReference>
<dbReference type="InterPro" id="IPR008135">
    <property type="entry name" value="Competence-induced_CinA"/>
</dbReference>
<comment type="caution">
    <text evidence="3">The sequence shown here is derived from an EMBL/GenBank/DDBJ whole genome shotgun (WGS) entry which is preliminary data.</text>
</comment>
<dbReference type="NCBIfam" id="TIGR00177">
    <property type="entry name" value="molyb_syn"/>
    <property type="match status" value="1"/>
</dbReference>
<dbReference type="CDD" id="cd00885">
    <property type="entry name" value="cinA"/>
    <property type="match status" value="1"/>
</dbReference>
<dbReference type="InterPro" id="IPR050101">
    <property type="entry name" value="CinA"/>
</dbReference>
<comment type="similarity">
    <text evidence="1">Belongs to the CinA family.</text>
</comment>
<dbReference type="Gene3D" id="3.40.980.10">
    <property type="entry name" value="MoaB/Mog-like domain"/>
    <property type="match status" value="1"/>
</dbReference>
<gene>
    <name evidence="3" type="ORF">GW579_07130</name>
</gene>
<keyword evidence="4" id="KW-1185">Reference proteome</keyword>
<dbReference type="PANTHER" id="PTHR13939">
    <property type="entry name" value="NICOTINAMIDE-NUCLEOTIDE AMIDOHYDROLASE PNCC"/>
    <property type="match status" value="1"/>
</dbReference>
<dbReference type="RefSeq" id="WP_165058273.1">
    <property type="nucleotide sequence ID" value="NZ_JAADJS010000001.1"/>
</dbReference>
<dbReference type="InterPro" id="IPR036425">
    <property type="entry name" value="MoaB/Mog-like_dom_sf"/>
</dbReference>